<keyword evidence="2" id="KW-1185">Reference proteome</keyword>
<name>A0ABS5ZFW1_9GAMM</name>
<sequence length="197" mass="21853">MDLKQHLKNAVVYFRWLPLLLLVGCAGITPDKSVLQGIDGIACVGQIAQPPEGIVAEEDKSLLDESLGSTGEGKLCAGKTFVATKPVKVYRVWNSEKDYTQYGRWWSFQIPHGPKQQYREENVICPSWSSLDRMSECTLKPGTKLVVGPGQGANCLSSSYPKSAVNQVFVPNDSRKDILYVENCTPGVVWPLRQEHE</sequence>
<dbReference type="Proteomes" id="UP000690515">
    <property type="component" value="Unassembled WGS sequence"/>
</dbReference>
<evidence type="ECO:0000313" key="1">
    <source>
        <dbReference type="EMBL" id="MBU2712957.1"/>
    </source>
</evidence>
<dbReference type="RefSeq" id="WP_215821179.1">
    <property type="nucleotide sequence ID" value="NZ_JAGSOY010000055.1"/>
</dbReference>
<proteinExistence type="predicted"/>
<gene>
    <name evidence="1" type="ORF">KCG35_17955</name>
</gene>
<dbReference type="EMBL" id="JAGSOY010000055">
    <property type="protein sequence ID" value="MBU2712957.1"/>
    <property type="molecule type" value="Genomic_DNA"/>
</dbReference>
<evidence type="ECO:0000313" key="2">
    <source>
        <dbReference type="Proteomes" id="UP000690515"/>
    </source>
</evidence>
<accession>A0ABS5ZFW1</accession>
<comment type="caution">
    <text evidence="1">The sequence shown here is derived from an EMBL/GenBank/DDBJ whole genome shotgun (WGS) entry which is preliminary data.</text>
</comment>
<organism evidence="1 2">
    <name type="scientific">Zooshikella harenae</name>
    <dbReference type="NCBI Taxonomy" id="2827238"/>
    <lineage>
        <taxon>Bacteria</taxon>
        <taxon>Pseudomonadati</taxon>
        <taxon>Pseudomonadota</taxon>
        <taxon>Gammaproteobacteria</taxon>
        <taxon>Oceanospirillales</taxon>
        <taxon>Zooshikellaceae</taxon>
        <taxon>Zooshikella</taxon>
    </lineage>
</organism>
<evidence type="ECO:0008006" key="3">
    <source>
        <dbReference type="Google" id="ProtNLM"/>
    </source>
</evidence>
<protein>
    <recommendedName>
        <fullName evidence="3">DUF3304 domain-containing protein</fullName>
    </recommendedName>
</protein>
<reference evidence="1 2" key="1">
    <citation type="submission" date="2021-04" db="EMBL/GenBank/DDBJ databases">
        <authorList>
            <person name="Pira H."/>
            <person name="Risdian C."/>
            <person name="Wink J."/>
        </authorList>
    </citation>
    <scope>NUCLEOTIDE SEQUENCE [LARGE SCALE GENOMIC DNA]</scope>
    <source>
        <strain evidence="1 2">WH53</strain>
    </source>
</reference>